<evidence type="ECO:0000259" key="2">
    <source>
        <dbReference type="Pfam" id="PF13613"/>
    </source>
</evidence>
<keyword evidence="4" id="KW-1185">Reference proteome</keyword>
<feature type="region of interest" description="Disordered" evidence="1">
    <location>
        <begin position="379"/>
        <end position="398"/>
    </location>
</feature>
<name>A0AA38MC43_9CUCU</name>
<organism evidence="3 4">
    <name type="scientific">Zophobas morio</name>
    <dbReference type="NCBI Taxonomy" id="2755281"/>
    <lineage>
        <taxon>Eukaryota</taxon>
        <taxon>Metazoa</taxon>
        <taxon>Ecdysozoa</taxon>
        <taxon>Arthropoda</taxon>
        <taxon>Hexapoda</taxon>
        <taxon>Insecta</taxon>
        <taxon>Pterygota</taxon>
        <taxon>Neoptera</taxon>
        <taxon>Endopterygota</taxon>
        <taxon>Coleoptera</taxon>
        <taxon>Polyphaga</taxon>
        <taxon>Cucujiformia</taxon>
        <taxon>Tenebrionidae</taxon>
        <taxon>Zophobas</taxon>
    </lineage>
</organism>
<dbReference type="PANTHER" id="PTHR23080">
    <property type="entry name" value="THAP DOMAIN PROTEIN"/>
    <property type="match status" value="1"/>
</dbReference>
<dbReference type="Proteomes" id="UP001168821">
    <property type="component" value="Unassembled WGS sequence"/>
</dbReference>
<reference evidence="3" key="1">
    <citation type="journal article" date="2023" name="G3 (Bethesda)">
        <title>Whole genome assemblies of Zophobas morio and Tenebrio molitor.</title>
        <authorList>
            <person name="Kaur S."/>
            <person name="Stinson S.A."/>
            <person name="diCenzo G.C."/>
        </authorList>
    </citation>
    <scope>NUCLEOTIDE SEQUENCE</scope>
    <source>
        <strain evidence="3">QUZm001</strain>
    </source>
</reference>
<proteinExistence type="predicted"/>
<dbReference type="PANTHER" id="PTHR23080:SF141">
    <property type="entry name" value="TRANSPOSASE HELIX-TURN-HELIX DOMAIN-CONTAINING PROTEIN"/>
    <property type="match status" value="1"/>
</dbReference>
<protein>
    <recommendedName>
        <fullName evidence="2">Transposase Helix-turn-helix domain-containing protein</fullName>
    </recommendedName>
</protein>
<dbReference type="EMBL" id="JALNTZ010000005">
    <property type="protein sequence ID" value="KAJ3650527.1"/>
    <property type="molecule type" value="Genomic_DNA"/>
</dbReference>
<evidence type="ECO:0000313" key="4">
    <source>
        <dbReference type="Proteomes" id="UP001168821"/>
    </source>
</evidence>
<evidence type="ECO:0000256" key="1">
    <source>
        <dbReference type="SAM" id="MobiDB-lite"/>
    </source>
</evidence>
<sequence>MKSMRCCIPNCSLLSNQTNLKHVAFYGIKPMWHKLIIEYITKPGNKQTWKLRSNVICGKHYRLCGIKDMTASTVFFFPRLRISVSHYSRKPLNFKSLYSSEDIIVDHEEIFPPVMEVNMIDLSKQKKLMAPKRPTKHVDHNYAVNLEYIQFLKDEYEMCIEERETDSKKTLKIIENCRAEIQRLKVINHDLLKTNMSQETLAYPLRLIPDNEQLLKFYTGFSKRDDFQKFVEMLEPEYFKVRKREAGEVRKQHLGMVPQLVLVLSRLRLGLMHNDLAYRFNISLTTVLKIWMFWIKLLTDVLVTNCEFNYDKNTHKVIVECYETFFETSKDNKTKAEKTYGRARALIELNSNGLVIKASDLFASYVTNEQIIKSWSETKVDKPNNGNSTKQEPVGKPSHFSDLQTHVQKILGFVKGFKILKGTFPNSVTSVKQLNVFWKICCFLVNYTCPELMDSTKRVK</sequence>
<dbReference type="AlphaFoldDB" id="A0AA38MC43"/>
<comment type="caution">
    <text evidence="3">The sequence shown here is derived from an EMBL/GenBank/DDBJ whole genome shotgun (WGS) entry which is preliminary data.</text>
</comment>
<feature type="domain" description="Transposase Helix-turn-helix" evidence="2">
    <location>
        <begin position="258"/>
        <end position="302"/>
    </location>
</feature>
<evidence type="ECO:0000313" key="3">
    <source>
        <dbReference type="EMBL" id="KAJ3650527.1"/>
    </source>
</evidence>
<accession>A0AA38MC43</accession>
<dbReference type="InterPro" id="IPR027805">
    <property type="entry name" value="Transposase_HTH_dom"/>
</dbReference>
<dbReference type="Pfam" id="PF13613">
    <property type="entry name" value="HTH_Tnp_4"/>
    <property type="match status" value="1"/>
</dbReference>
<gene>
    <name evidence="3" type="ORF">Zmor_016618</name>
</gene>